<feature type="compositionally biased region" description="Polar residues" evidence="2">
    <location>
        <begin position="145"/>
        <end position="155"/>
    </location>
</feature>
<evidence type="ECO:0000313" key="3">
    <source>
        <dbReference type="EMBL" id="RKP27798.1"/>
    </source>
</evidence>
<evidence type="ECO:0000313" key="4">
    <source>
        <dbReference type="Proteomes" id="UP000278143"/>
    </source>
</evidence>
<feature type="region of interest" description="Disordered" evidence="2">
    <location>
        <begin position="128"/>
        <end position="175"/>
    </location>
</feature>
<keyword evidence="4" id="KW-1185">Reference proteome</keyword>
<evidence type="ECO:0000256" key="2">
    <source>
        <dbReference type="SAM" id="MobiDB-lite"/>
    </source>
</evidence>
<organism evidence="3 4">
    <name type="scientific">Syncephalis pseudoplumigaleata</name>
    <dbReference type="NCBI Taxonomy" id="1712513"/>
    <lineage>
        <taxon>Eukaryota</taxon>
        <taxon>Fungi</taxon>
        <taxon>Fungi incertae sedis</taxon>
        <taxon>Zoopagomycota</taxon>
        <taxon>Zoopagomycotina</taxon>
        <taxon>Zoopagomycetes</taxon>
        <taxon>Zoopagales</taxon>
        <taxon>Piptocephalidaceae</taxon>
        <taxon>Syncephalis</taxon>
    </lineage>
</organism>
<dbReference type="Proteomes" id="UP000278143">
    <property type="component" value="Unassembled WGS sequence"/>
</dbReference>
<feature type="region of interest" description="Disordered" evidence="2">
    <location>
        <begin position="1"/>
        <end position="87"/>
    </location>
</feature>
<dbReference type="AlphaFoldDB" id="A0A4P9Z5Q4"/>
<protein>
    <submittedName>
        <fullName evidence="3">Uncharacterized protein</fullName>
    </submittedName>
</protein>
<feature type="compositionally biased region" description="Basic and acidic residues" evidence="2">
    <location>
        <begin position="69"/>
        <end position="79"/>
    </location>
</feature>
<reference evidence="4" key="1">
    <citation type="journal article" date="2018" name="Nat. Microbiol.">
        <title>Leveraging single-cell genomics to expand the fungal tree of life.</title>
        <authorList>
            <person name="Ahrendt S.R."/>
            <person name="Quandt C.A."/>
            <person name="Ciobanu D."/>
            <person name="Clum A."/>
            <person name="Salamov A."/>
            <person name="Andreopoulos B."/>
            <person name="Cheng J.F."/>
            <person name="Woyke T."/>
            <person name="Pelin A."/>
            <person name="Henrissat B."/>
            <person name="Reynolds N.K."/>
            <person name="Benny G.L."/>
            <person name="Smith M.E."/>
            <person name="James T.Y."/>
            <person name="Grigoriev I.V."/>
        </authorList>
    </citation>
    <scope>NUCLEOTIDE SEQUENCE [LARGE SCALE GENOMIC DNA]</scope>
    <source>
        <strain evidence="4">Benny S71-1</strain>
    </source>
</reference>
<accession>A0A4P9Z5Q4</accession>
<feature type="coiled-coil region" evidence="1">
    <location>
        <begin position="182"/>
        <end position="209"/>
    </location>
</feature>
<gene>
    <name evidence="3" type="ORF">SYNPS1DRAFT_20773</name>
</gene>
<sequence length="297" mass="33191">MASAAGDDPLLDSQGKFGTVRFSRPQGPTRKRPIKNRGGYTARASRSSDAPASTAATSMPASGATLADELARVELEPSRQSKGGEASGLASRYFLGNEAEAEAEADAHDEPMLASRYFRGMADSIAATSIGPREEDGHRRGSPAAPTNATISDNSWPIRPLHEAAGPRQPATDRLEQSRHYAHELQTKLAEQSMRADRLDEEKRQLIDLAENQYIDKELPVKERRLAKIRQLAENMLKERERQHAMIERLKHEEMKGKDMDEMDWTFDRQRDPVPGLTRSVTWHENVEEVLYYNPAS</sequence>
<keyword evidence="1" id="KW-0175">Coiled coil</keyword>
<feature type="compositionally biased region" description="Low complexity" evidence="2">
    <location>
        <begin position="41"/>
        <end position="65"/>
    </location>
</feature>
<dbReference type="EMBL" id="KZ989150">
    <property type="protein sequence ID" value="RKP27798.1"/>
    <property type="molecule type" value="Genomic_DNA"/>
</dbReference>
<dbReference type="OrthoDB" id="10653438at2759"/>
<evidence type="ECO:0000256" key="1">
    <source>
        <dbReference type="SAM" id="Coils"/>
    </source>
</evidence>
<name>A0A4P9Z5Q4_9FUNG</name>
<proteinExistence type="predicted"/>